<keyword evidence="3" id="KW-0547">Nucleotide-binding</keyword>
<dbReference type="InterPro" id="IPR003439">
    <property type="entry name" value="ABC_transporter-like_ATP-bd"/>
</dbReference>
<keyword evidence="4" id="KW-0067">ATP-binding</keyword>
<dbReference type="InterPro" id="IPR027417">
    <property type="entry name" value="P-loop_NTPase"/>
</dbReference>
<evidence type="ECO:0000256" key="1">
    <source>
        <dbReference type="ARBA" id="ARBA00004651"/>
    </source>
</evidence>
<feature type="domain" description="ABC transmembrane type-1" evidence="9">
    <location>
        <begin position="22"/>
        <end position="309"/>
    </location>
</feature>
<dbReference type="PROSITE" id="PS50929">
    <property type="entry name" value="ABC_TM1F"/>
    <property type="match status" value="1"/>
</dbReference>
<feature type="transmembrane region" description="Helical" evidence="7">
    <location>
        <begin position="165"/>
        <end position="185"/>
    </location>
</feature>
<evidence type="ECO:0000313" key="10">
    <source>
        <dbReference type="EMBL" id="MFC2968717.1"/>
    </source>
</evidence>
<keyword evidence="11" id="KW-1185">Reference proteome</keyword>
<reference evidence="11" key="1">
    <citation type="journal article" date="2019" name="Int. J. Syst. Evol. Microbiol.">
        <title>The Global Catalogue of Microorganisms (GCM) 10K type strain sequencing project: providing services to taxonomists for standard genome sequencing and annotation.</title>
        <authorList>
            <consortium name="The Broad Institute Genomics Platform"/>
            <consortium name="The Broad Institute Genome Sequencing Center for Infectious Disease"/>
            <person name="Wu L."/>
            <person name="Ma J."/>
        </authorList>
    </citation>
    <scope>NUCLEOTIDE SEQUENCE [LARGE SCALE GENOMIC DNA]</scope>
    <source>
        <strain evidence="11">KCTC 62192</strain>
    </source>
</reference>
<dbReference type="Gene3D" id="3.40.50.300">
    <property type="entry name" value="P-loop containing nucleotide triphosphate hydrolases"/>
    <property type="match status" value="1"/>
</dbReference>
<comment type="subcellular location">
    <subcellularLocation>
        <location evidence="1">Cell membrane</location>
        <topology evidence="1">Multi-pass membrane protein</topology>
    </subcellularLocation>
</comment>
<dbReference type="Pfam" id="PF00005">
    <property type="entry name" value="ABC_tran"/>
    <property type="match status" value="1"/>
</dbReference>
<accession>A0ABV7AHP1</accession>
<dbReference type="InterPro" id="IPR036640">
    <property type="entry name" value="ABC1_TM_sf"/>
</dbReference>
<name>A0ABV7AHP1_9RHOB</name>
<protein>
    <submittedName>
        <fullName evidence="10">Thiol reductant ABC exporter subunit CydC</fullName>
    </submittedName>
</protein>
<gene>
    <name evidence="10" type="primary">cydC</name>
    <name evidence="10" type="ORF">ACFOES_11485</name>
</gene>
<feature type="transmembrane region" description="Helical" evidence="7">
    <location>
        <begin position="252"/>
        <end position="274"/>
    </location>
</feature>
<evidence type="ECO:0000259" key="8">
    <source>
        <dbReference type="PROSITE" id="PS50893"/>
    </source>
</evidence>
<evidence type="ECO:0000256" key="2">
    <source>
        <dbReference type="ARBA" id="ARBA00022692"/>
    </source>
</evidence>
<keyword evidence="5 7" id="KW-1133">Transmembrane helix</keyword>
<keyword evidence="6 7" id="KW-0472">Membrane</keyword>
<dbReference type="InterPro" id="IPR039421">
    <property type="entry name" value="Type_1_exporter"/>
</dbReference>
<sequence>MRSLWRIFRTIWSAAPGAMARGAALSVAVLLAGAGLLGLSGWFITAAAAAGLAGAGLSFDVFRPSAGVRALALGRTAARYGERLLTHDATLRALTALRIDLMRRQTRAGLDALLKLRGATALNRITADVDALDGVALRLVLPLIAALLTHAVTFAALAWLVDYAVAGWIAAGYLIGGTLVLIWTARAGHAPSIRAERAGQGLRRAVIDLARARTDLIVFGRMEAQRDAARAADAETRAALAAQDRIERRADLALSLTATLTAAGALALGGALAARHAIDPAAAALGFFTALALSETIFGLRRGMAELGRMRDAADRVLTGTEPAPAATAPALPAGPATLAIDSLTFRRPGAESPVLEGFSLDLKPGETVGLSGPSGAGKSTLLFLAAGLLTPEAGRIALAGQPLADWPDPALRARLVLVPQRTALVAGTIRDNLALATDNLTDDAAWAALRAVALEETVAAKGGLDAELSEGGAGLSGGESRRLALARAVLRHPEILLLDEPTEGLDPATAETVLTGLRAALPQAALLIASHRPDDLKHSTRIVAIA</sequence>
<evidence type="ECO:0000256" key="6">
    <source>
        <dbReference type="ARBA" id="ARBA00023136"/>
    </source>
</evidence>
<dbReference type="PANTHER" id="PTHR24221">
    <property type="entry name" value="ATP-BINDING CASSETTE SUB-FAMILY B"/>
    <property type="match status" value="1"/>
</dbReference>
<evidence type="ECO:0000256" key="4">
    <source>
        <dbReference type="ARBA" id="ARBA00022840"/>
    </source>
</evidence>
<dbReference type="RefSeq" id="WP_377833412.1">
    <property type="nucleotide sequence ID" value="NZ_JBHRSK010000007.1"/>
</dbReference>
<evidence type="ECO:0000256" key="7">
    <source>
        <dbReference type="SAM" id="Phobius"/>
    </source>
</evidence>
<dbReference type="Gene3D" id="1.20.1560.10">
    <property type="entry name" value="ABC transporter type 1, transmembrane domain"/>
    <property type="match status" value="1"/>
</dbReference>
<evidence type="ECO:0000259" key="9">
    <source>
        <dbReference type="PROSITE" id="PS50929"/>
    </source>
</evidence>
<dbReference type="CDD" id="cd03228">
    <property type="entry name" value="ABCC_MRP_Like"/>
    <property type="match status" value="1"/>
</dbReference>
<proteinExistence type="predicted"/>
<dbReference type="NCBIfam" id="TIGR02868">
    <property type="entry name" value="CydC"/>
    <property type="match status" value="1"/>
</dbReference>
<evidence type="ECO:0000313" key="11">
    <source>
        <dbReference type="Proteomes" id="UP001595443"/>
    </source>
</evidence>
<dbReference type="EMBL" id="JBHRSK010000007">
    <property type="protein sequence ID" value="MFC2968717.1"/>
    <property type="molecule type" value="Genomic_DNA"/>
</dbReference>
<dbReference type="SMART" id="SM00382">
    <property type="entry name" value="AAA"/>
    <property type="match status" value="1"/>
</dbReference>
<dbReference type="InterPro" id="IPR014223">
    <property type="entry name" value="ABC_CydC/D"/>
</dbReference>
<dbReference type="PROSITE" id="PS50893">
    <property type="entry name" value="ABC_TRANSPORTER_2"/>
    <property type="match status" value="1"/>
</dbReference>
<feature type="transmembrane region" description="Helical" evidence="7">
    <location>
        <begin position="42"/>
        <end position="62"/>
    </location>
</feature>
<dbReference type="InterPro" id="IPR011527">
    <property type="entry name" value="ABC1_TM_dom"/>
</dbReference>
<dbReference type="SUPFAM" id="SSF52540">
    <property type="entry name" value="P-loop containing nucleoside triphosphate hydrolases"/>
    <property type="match status" value="1"/>
</dbReference>
<comment type="caution">
    <text evidence="10">The sequence shown here is derived from an EMBL/GenBank/DDBJ whole genome shotgun (WGS) entry which is preliminary data.</text>
</comment>
<evidence type="ECO:0000256" key="5">
    <source>
        <dbReference type="ARBA" id="ARBA00022989"/>
    </source>
</evidence>
<keyword evidence="2 7" id="KW-0812">Transmembrane</keyword>
<dbReference type="SUPFAM" id="SSF90123">
    <property type="entry name" value="ABC transporter transmembrane region"/>
    <property type="match status" value="1"/>
</dbReference>
<dbReference type="InterPro" id="IPR003593">
    <property type="entry name" value="AAA+_ATPase"/>
</dbReference>
<evidence type="ECO:0000256" key="3">
    <source>
        <dbReference type="ARBA" id="ARBA00022741"/>
    </source>
</evidence>
<dbReference type="PROSITE" id="PS00211">
    <property type="entry name" value="ABC_TRANSPORTER_1"/>
    <property type="match status" value="1"/>
</dbReference>
<feature type="transmembrane region" description="Helical" evidence="7">
    <location>
        <begin position="280"/>
        <end position="300"/>
    </location>
</feature>
<feature type="transmembrane region" description="Helical" evidence="7">
    <location>
        <begin position="139"/>
        <end position="159"/>
    </location>
</feature>
<dbReference type="InterPro" id="IPR017871">
    <property type="entry name" value="ABC_transporter-like_CS"/>
</dbReference>
<organism evidence="10 11">
    <name type="scientific">Acidimangrovimonas pyrenivorans</name>
    <dbReference type="NCBI Taxonomy" id="2030798"/>
    <lineage>
        <taxon>Bacteria</taxon>
        <taxon>Pseudomonadati</taxon>
        <taxon>Pseudomonadota</taxon>
        <taxon>Alphaproteobacteria</taxon>
        <taxon>Rhodobacterales</taxon>
        <taxon>Paracoccaceae</taxon>
        <taxon>Acidimangrovimonas</taxon>
    </lineage>
</organism>
<feature type="domain" description="ABC transporter" evidence="8">
    <location>
        <begin position="339"/>
        <end position="547"/>
    </location>
</feature>
<dbReference type="PANTHER" id="PTHR24221:SF590">
    <property type="entry name" value="COMPONENT LINKED WITH THE ASSEMBLY OF CYTOCHROME' TRANSPORT TRANSMEMBRANE ATP-BINDING PROTEIN ABC TRANSPORTER CYDD-RELATED"/>
    <property type="match status" value="1"/>
</dbReference>
<feature type="transmembrane region" description="Helical" evidence="7">
    <location>
        <begin position="12"/>
        <end position="36"/>
    </location>
</feature>
<dbReference type="Proteomes" id="UP001595443">
    <property type="component" value="Unassembled WGS sequence"/>
</dbReference>